<dbReference type="GO" id="GO:0051082">
    <property type="term" value="F:unfolded protein binding"/>
    <property type="evidence" value="ECO:0007669"/>
    <property type="project" value="InterPro"/>
</dbReference>
<dbReference type="GO" id="GO:0140662">
    <property type="term" value="F:ATP-dependent protein folding chaperone"/>
    <property type="evidence" value="ECO:0007669"/>
    <property type="project" value="InterPro"/>
</dbReference>
<dbReference type="SUPFAM" id="SSF52029">
    <property type="entry name" value="GroEL apical domain-like"/>
    <property type="match status" value="1"/>
</dbReference>
<dbReference type="SUPFAM" id="SSF54849">
    <property type="entry name" value="GroEL-intermediate domain like"/>
    <property type="match status" value="1"/>
</dbReference>
<evidence type="ECO:0000256" key="4">
    <source>
        <dbReference type="ARBA" id="ARBA00022741"/>
    </source>
</evidence>
<accession>A0A4Q9L9S2</accession>
<dbReference type="Pfam" id="PF00118">
    <property type="entry name" value="Cpn60_TCP1"/>
    <property type="match status" value="1"/>
</dbReference>
<organism evidence="8 9">
    <name type="scientific">Hamiltosporidium magnivora</name>
    <dbReference type="NCBI Taxonomy" id="148818"/>
    <lineage>
        <taxon>Eukaryota</taxon>
        <taxon>Fungi</taxon>
        <taxon>Fungi incertae sedis</taxon>
        <taxon>Microsporidia</taxon>
        <taxon>Dubosqiidae</taxon>
        <taxon>Hamiltosporidium</taxon>
    </lineage>
</organism>
<comment type="caution">
    <text evidence="8">The sequence shown here is derived from an EMBL/GenBank/DDBJ whole genome shotgun (WGS) entry which is preliminary data.</text>
</comment>
<keyword evidence="4 7" id="KW-0547">Nucleotide-binding</keyword>
<dbReference type="InterPro" id="IPR002423">
    <property type="entry name" value="Cpn60/GroEL/TCP-1"/>
</dbReference>
<comment type="similarity">
    <text evidence="2 7">Belongs to the TCP-1 chaperonin family.</text>
</comment>
<evidence type="ECO:0000313" key="8">
    <source>
        <dbReference type="EMBL" id="TBU04497.1"/>
    </source>
</evidence>
<evidence type="ECO:0000256" key="5">
    <source>
        <dbReference type="ARBA" id="ARBA00022840"/>
    </source>
</evidence>
<dbReference type="InterPro" id="IPR027409">
    <property type="entry name" value="GroEL-like_apical_dom_sf"/>
</dbReference>
<evidence type="ECO:0000256" key="2">
    <source>
        <dbReference type="ARBA" id="ARBA00008020"/>
    </source>
</evidence>
<reference evidence="8 9" key="1">
    <citation type="submission" date="2017-12" db="EMBL/GenBank/DDBJ databases">
        <authorList>
            <person name="Pombert J.-F."/>
            <person name="Haag K.L."/>
            <person name="Ebert D."/>
        </authorList>
    </citation>
    <scope>NUCLEOTIDE SEQUENCE [LARGE SCALE GENOMIC DNA]</scope>
    <source>
        <strain evidence="8">IL-BN-2</strain>
    </source>
</reference>
<evidence type="ECO:0000313" key="9">
    <source>
        <dbReference type="Proteomes" id="UP000293045"/>
    </source>
</evidence>
<name>A0A4Q9L9S2_9MICR</name>
<comment type="subunit">
    <text evidence="3">Component of the T-complex protein 1 (TCP1) complex.</text>
</comment>
<dbReference type="GO" id="GO:0016887">
    <property type="term" value="F:ATP hydrolysis activity"/>
    <property type="evidence" value="ECO:0007669"/>
    <property type="project" value="InterPro"/>
</dbReference>
<proteinExistence type="inferred from homology"/>
<gene>
    <name evidence="8" type="ORF">CWI39_0799p0030</name>
</gene>
<dbReference type="Gene3D" id="1.10.560.10">
    <property type="entry name" value="GroEL-like equatorial domain"/>
    <property type="match status" value="1"/>
</dbReference>
<dbReference type="InterPro" id="IPR002194">
    <property type="entry name" value="Chaperonin_TCP-1_CS"/>
</dbReference>
<sequence length="510" mass="56139">MNIYTHNNLGTSEERSEEAQKTIIGGVDLLIEILRSALGPKGALKLLTGTSPIISNDGATILKNLLIDSPSAQILIDASVSQDWEEGDGTTSVALLAALLIKEVQNIGLHPCTIIKGYHIALTQCIEHLKKLIFEMTSDSIQNLAETTLCSKILKPHKKHFANICVSAISRIKKYGCDLNLINIIKIPGTLEDSYIDDGFILKKDIKVPFLKNPKILVGNTSLDSDKVKINAAKFQVQSIKELVDLENEEKIKMKKKVEKICSNGVDCFINRQIIYDFPLQLFSRNNVTVIEHADFDGVERLVKFVGGKIMSTFDSLNEDCYGSCKEIRNIVVDNERMIKFFVGNEGDGPCTIVLKGGSKEMLDEAERSIHDVLCVLKGIYKVGGVVCGGGAIEMSLALMLNDLAIKTAGKESEAILAFMRALIQIPFILAENAGFDANNIKSILRKSHSEGKTTYGIDMDEGVCCMKEKGVVESLRVKRRVLVSACEVAQMIIKCDGVVKCKPRERTKE</sequence>
<dbReference type="Gene3D" id="3.30.260.10">
    <property type="entry name" value="TCP-1-like chaperonin intermediate domain"/>
    <property type="match status" value="1"/>
</dbReference>
<dbReference type="PANTHER" id="PTHR11353">
    <property type="entry name" value="CHAPERONIN"/>
    <property type="match status" value="1"/>
</dbReference>
<dbReference type="Gene3D" id="3.50.7.10">
    <property type="entry name" value="GroEL"/>
    <property type="match status" value="1"/>
</dbReference>
<evidence type="ECO:0000256" key="6">
    <source>
        <dbReference type="ARBA" id="ARBA00023186"/>
    </source>
</evidence>
<dbReference type="PROSITE" id="PS00751">
    <property type="entry name" value="TCP1_2"/>
    <property type="match status" value="1"/>
</dbReference>
<dbReference type="AlphaFoldDB" id="A0A4Q9L9S2"/>
<protein>
    <submittedName>
        <fullName evidence="8">Subunit beta of T-complex protein 1</fullName>
    </submittedName>
</protein>
<comment type="function">
    <text evidence="1">Molecular chaperone; assists the folding of proteins upon ATP hydrolysis.</text>
</comment>
<dbReference type="Proteomes" id="UP000293045">
    <property type="component" value="Unassembled WGS sequence"/>
</dbReference>
<dbReference type="EMBL" id="PIXR01000799">
    <property type="protein sequence ID" value="TBU04497.1"/>
    <property type="molecule type" value="Genomic_DNA"/>
</dbReference>
<evidence type="ECO:0000256" key="7">
    <source>
        <dbReference type="RuleBase" id="RU004187"/>
    </source>
</evidence>
<dbReference type="InterPro" id="IPR017998">
    <property type="entry name" value="Chaperone_TCP-1"/>
</dbReference>
<dbReference type="SUPFAM" id="SSF48592">
    <property type="entry name" value="GroEL equatorial domain-like"/>
    <property type="match status" value="1"/>
</dbReference>
<dbReference type="PROSITE" id="PS00750">
    <property type="entry name" value="TCP1_1"/>
    <property type="match status" value="1"/>
</dbReference>
<dbReference type="GO" id="GO:0005832">
    <property type="term" value="C:chaperonin-containing T-complex"/>
    <property type="evidence" value="ECO:0007669"/>
    <property type="project" value="UniProtKB-ARBA"/>
</dbReference>
<dbReference type="InterPro" id="IPR027410">
    <property type="entry name" value="TCP-1-like_intermed_sf"/>
</dbReference>
<dbReference type="PRINTS" id="PR00304">
    <property type="entry name" value="TCOMPLEXTCP1"/>
</dbReference>
<keyword evidence="5 7" id="KW-0067">ATP-binding</keyword>
<evidence type="ECO:0000256" key="1">
    <source>
        <dbReference type="ARBA" id="ARBA00002912"/>
    </source>
</evidence>
<keyword evidence="6 7" id="KW-0143">Chaperone</keyword>
<dbReference type="GO" id="GO:0005524">
    <property type="term" value="F:ATP binding"/>
    <property type="evidence" value="ECO:0007669"/>
    <property type="project" value="UniProtKB-KW"/>
</dbReference>
<dbReference type="InterPro" id="IPR027413">
    <property type="entry name" value="GROEL-like_equatorial_sf"/>
</dbReference>
<evidence type="ECO:0000256" key="3">
    <source>
        <dbReference type="ARBA" id="ARBA00011381"/>
    </source>
</evidence>
<dbReference type="VEuPathDB" id="MicrosporidiaDB:CWI39_0799p0030"/>
<dbReference type="VEuPathDB" id="MicrosporidiaDB:CWI36_0201p0030"/>